<comment type="catalytic activity">
    <reaction evidence="1">
        <text>(R)-pantoate + ATP = (R)-4-phosphopantoate + ADP + H(+)</text>
        <dbReference type="Rhea" id="RHEA:28246"/>
        <dbReference type="ChEBI" id="CHEBI:15378"/>
        <dbReference type="ChEBI" id="CHEBI:15980"/>
        <dbReference type="ChEBI" id="CHEBI:30616"/>
        <dbReference type="ChEBI" id="CHEBI:61294"/>
        <dbReference type="ChEBI" id="CHEBI:456216"/>
        <dbReference type="EC" id="2.7.1.169"/>
    </reaction>
</comment>
<keyword evidence="7" id="KW-1185">Reference proteome</keyword>
<proteinExistence type="inferred from homology"/>
<dbReference type="EMBL" id="JWTK01000002">
    <property type="protein sequence ID" value="OJH50020.1"/>
    <property type="molecule type" value="Genomic_DNA"/>
</dbReference>
<evidence type="ECO:0000313" key="5">
    <source>
        <dbReference type="EMBL" id="SMH32201.1"/>
    </source>
</evidence>
<dbReference type="STRING" id="523843.SAMN06264941_0535"/>
<dbReference type="InterPro" id="IPR012043">
    <property type="entry name" value="PoK"/>
</dbReference>
<evidence type="ECO:0000313" key="3">
    <source>
        <dbReference type="EMBL" id="OJH50020.1"/>
    </source>
</evidence>
<comment type="function">
    <text evidence="1">Phosphorylates (R)-pantoate to form (R)-4-phosphopantoate in the CoA biosynthesis pathway.</text>
</comment>
<sequence>MDPKQECVTCFAPGHITGFFTIHENDDPALKGTTGCGIVLNRGVTAKVGVGPDIKETEIFLNGSRKQAPVTSHLVTSLCCEPVRIESHADIPVGCGFGASGAGALATSYCLNDLFSLDMTQNELVEAAHIAEVVGGGGLGDVEAQANGGIVIRKRPAPVTKGGLLDRIVSPSFSVHCVALGKLSTKKTLADSSVTGNINIAGKTAMKNLLLSPTIEEFMRQSRSFSFELDLLSKGSKDIIEAVENVGGFASQAMLGDAVFAIAGPECTDAVIRDTMSEFGTVFSSTIAGTY</sequence>
<evidence type="ECO:0000256" key="1">
    <source>
        <dbReference type="HAMAP-Rule" id="MF_02223"/>
    </source>
</evidence>
<dbReference type="InterPro" id="IPR006204">
    <property type="entry name" value="GHMP_kinase_N_dom"/>
</dbReference>
<evidence type="ECO:0000259" key="2">
    <source>
        <dbReference type="Pfam" id="PF00288"/>
    </source>
</evidence>
<evidence type="ECO:0000313" key="4">
    <source>
        <dbReference type="EMBL" id="RNI13184.1"/>
    </source>
</evidence>
<dbReference type="InterPro" id="IPR014721">
    <property type="entry name" value="Ribsml_uS5_D2-typ_fold_subgr"/>
</dbReference>
<organism evidence="3 6">
    <name type="scientific">Methanohalophilus portucalensis FDF-1</name>
    <dbReference type="NCBI Taxonomy" id="523843"/>
    <lineage>
        <taxon>Archaea</taxon>
        <taxon>Methanobacteriati</taxon>
        <taxon>Methanobacteriota</taxon>
        <taxon>Stenosarchaea group</taxon>
        <taxon>Methanomicrobia</taxon>
        <taxon>Methanosarcinales</taxon>
        <taxon>Methanosarcinaceae</taxon>
        <taxon>Methanohalophilus</taxon>
    </lineage>
</organism>
<dbReference type="PANTHER" id="PTHR42282:SF1">
    <property type="entry name" value="PANTOATE KINASE"/>
    <property type="match status" value="1"/>
</dbReference>
<dbReference type="UniPathway" id="UPA00241"/>
<dbReference type="Proteomes" id="UP000185713">
    <property type="component" value="Unassembled WGS sequence"/>
</dbReference>
<dbReference type="EMBL" id="RJJH01000001">
    <property type="protein sequence ID" value="RNI13184.1"/>
    <property type="molecule type" value="Genomic_DNA"/>
</dbReference>
<dbReference type="OrthoDB" id="85822at2157"/>
<comment type="similarity">
    <text evidence="1">Belongs to the GHMP kinase family. PoK subfamily.</text>
</comment>
<keyword evidence="1 3" id="KW-0418">Kinase</keyword>
<dbReference type="GO" id="GO:0016301">
    <property type="term" value="F:kinase activity"/>
    <property type="evidence" value="ECO:0007669"/>
    <property type="project" value="UniProtKB-UniRule"/>
</dbReference>
<reference evidence="3 6" key="1">
    <citation type="submission" date="2014-12" db="EMBL/GenBank/DDBJ databases">
        <title>The genome sequence of Methanohalophilus portucalensis strain FDF1.</title>
        <authorList>
            <person name="Lai M.-C."/>
            <person name="Lai S.-J."/>
        </authorList>
    </citation>
    <scope>NUCLEOTIDE SEQUENCE [LARGE SCALE GENOMIC DNA]</scope>
    <source>
        <strain evidence="3 6">FDF-1</strain>
    </source>
</reference>
<dbReference type="GO" id="GO:0005524">
    <property type="term" value="F:ATP binding"/>
    <property type="evidence" value="ECO:0007669"/>
    <property type="project" value="UniProtKB-KW"/>
</dbReference>
<reference evidence="7" key="2">
    <citation type="submission" date="2017-04" db="EMBL/GenBank/DDBJ databases">
        <authorList>
            <person name="Varghese N."/>
            <person name="Submissions S."/>
        </authorList>
    </citation>
    <scope>NUCLEOTIDE SEQUENCE [LARGE SCALE GENOMIC DNA]</scope>
    <source>
        <strain evidence="7">FDF-1</strain>
    </source>
</reference>
<comment type="pathway">
    <text evidence="1">Cofactor biosynthesis; coenzyme A biosynthesis.</text>
</comment>
<dbReference type="EMBL" id="FXBN01000001">
    <property type="protein sequence ID" value="SMH32201.1"/>
    <property type="molecule type" value="Genomic_DNA"/>
</dbReference>
<dbReference type="InterPro" id="IPR020568">
    <property type="entry name" value="Ribosomal_Su5_D2-typ_SF"/>
</dbReference>
<dbReference type="PIRSF" id="PIRSF016896">
    <property type="entry name" value="GHMP_arc_MJ0969"/>
    <property type="match status" value="1"/>
</dbReference>
<evidence type="ECO:0000313" key="8">
    <source>
        <dbReference type="Proteomes" id="UP000278252"/>
    </source>
</evidence>
<dbReference type="EC" id="2.7.1.169" evidence="1"/>
<dbReference type="PANTHER" id="PTHR42282">
    <property type="entry name" value="PANTOATE KINASE-RELATED"/>
    <property type="match status" value="1"/>
</dbReference>
<gene>
    <name evidence="4" type="ORF">EFE41_00940</name>
    <name evidence="3" type="ORF">MPF_0815</name>
    <name evidence="5" type="ORF">SAMN06264941_0535</name>
</gene>
<evidence type="ECO:0000313" key="6">
    <source>
        <dbReference type="Proteomes" id="UP000185713"/>
    </source>
</evidence>
<feature type="domain" description="GHMP kinase N-terminal" evidence="2">
    <location>
        <begin position="79"/>
        <end position="149"/>
    </location>
</feature>
<protein>
    <recommendedName>
        <fullName evidence="1">Pantoate kinase</fullName>
        <shortName evidence="1">PoK</shortName>
        <ecNumber evidence="1">2.7.1.169</ecNumber>
    </recommendedName>
</protein>
<evidence type="ECO:0000313" key="7">
    <source>
        <dbReference type="Proteomes" id="UP000193969"/>
    </source>
</evidence>
<keyword evidence="1" id="KW-0067">ATP-binding</keyword>
<accession>A0A1L9C622</accession>
<dbReference type="HAMAP" id="MF_02223">
    <property type="entry name" value="Pantoate_kinase"/>
    <property type="match status" value="1"/>
</dbReference>
<dbReference type="AlphaFoldDB" id="A0A1L9C622"/>
<reference evidence="4 8" key="4">
    <citation type="submission" date="2018-10" db="EMBL/GenBank/DDBJ databases">
        <title>Cultivation of a novel Methanohalophilus strain from Kebrit Deep of the Red Sea and a genomic comparison of members of the genus Methanohalophilus.</title>
        <authorList>
            <person name="Guan Y."/>
            <person name="Ngugi D.K."/>
            <person name="Stingl U."/>
        </authorList>
    </citation>
    <scope>NUCLEOTIDE SEQUENCE [LARGE SCALE GENOMIC DNA]</scope>
    <source>
        <strain evidence="4 8">DSM 7471</strain>
    </source>
</reference>
<dbReference type="RefSeq" id="WP_072359251.1">
    <property type="nucleotide sequence ID" value="NZ_FXBN01000001.1"/>
</dbReference>
<name>A0A1L9C622_9EURY</name>
<reference evidence="5" key="3">
    <citation type="submission" date="2017-04" db="EMBL/GenBank/DDBJ databases">
        <authorList>
            <person name="Afonso C.L."/>
            <person name="Miller P.J."/>
            <person name="Scott M.A."/>
            <person name="Spackman E."/>
            <person name="Goraichik I."/>
            <person name="Dimitrov K.M."/>
            <person name="Suarez D.L."/>
            <person name="Swayne D.E."/>
        </authorList>
    </citation>
    <scope>NUCLEOTIDE SEQUENCE [LARGE SCALE GENOMIC DNA]</scope>
    <source>
        <strain evidence="5">FDF-1</strain>
    </source>
</reference>
<keyword evidence="1" id="KW-0173">Coenzyme A biosynthesis</keyword>
<dbReference type="Proteomes" id="UP000278252">
    <property type="component" value="Unassembled WGS sequence"/>
</dbReference>
<dbReference type="GO" id="GO:0015937">
    <property type="term" value="P:coenzyme A biosynthetic process"/>
    <property type="evidence" value="ECO:0007669"/>
    <property type="project" value="UniProtKB-UniRule"/>
</dbReference>
<keyword evidence="1" id="KW-0808">Transferase</keyword>
<dbReference type="Gene3D" id="3.30.230.10">
    <property type="match status" value="1"/>
</dbReference>
<dbReference type="SUPFAM" id="SSF54211">
    <property type="entry name" value="Ribosomal protein S5 domain 2-like"/>
    <property type="match status" value="1"/>
</dbReference>
<dbReference type="Pfam" id="PF00288">
    <property type="entry name" value="GHMP_kinases_N"/>
    <property type="match status" value="1"/>
</dbReference>
<dbReference type="Proteomes" id="UP000193969">
    <property type="component" value="Unassembled WGS sequence"/>
</dbReference>
<keyword evidence="1" id="KW-0547">Nucleotide-binding</keyword>